<comment type="caution">
    <text evidence="1">The sequence shown here is derived from an EMBL/GenBank/DDBJ whole genome shotgun (WGS) entry which is preliminary data.</text>
</comment>
<evidence type="ECO:0000313" key="1">
    <source>
        <dbReference type="EMBL" id="MFC5886844.1"/>
    </source>
</evidence>
<evidence type="ECO:0000313" key="2">
    <source>
        <dbReference type="Proteomes" id="UP001596067"/>
    </source>
</evidence>
<accession>A0ABW1EYU1</accession>
<keyword evidence="2" id="KW-1185">Reference proteome</keyword>
<dbReference type="Proteomes" id="UP001596067">
    <property type="component" value="Unassembled WGS sequence"/>
</dbReference>
<proteinExistence type="predicted"/>
<name>A0ABW1EYU1_9ACTN</name>
<reference evidence="2" key="1">
    <citation type="journal article" date="2019" name="Int. J. Syst. Evol. Microbiol.">
        <title>The Global Catalogue of Microorganisms (GCM) 10K type strain sequencing project: providing services to taxonomists for standard genome sequencing and annotation.</title>
        <authorList>
            <consortium name="The Broad Institute Genomics Platform"/>
            <consortium name="The Broad Institute Genome Sequencing Center for Infectious Disease"/>
            <person name="Wu L."/>
            <person name="Ma J."/>
        </authorList>
    </citation>
    <scope>NUCLEOTIDE SEQUENCE [LARGE SCALE GENOMIC DNA]</scope>
    <source>
        <strain evidence="2">CGMCC 4.1469</strain>
    </source>
</reference>
<gene>
    <name evidence="1" type="ORF">ACFP0N_17900</name>
</gene>
<dbReference type="EMBL" id="JBHSOD010000020">
    <property type="protein sequence ID" value="MFC5886844.1"/>
    <property type="molecule type" value="Genomic_DNA"/>
</dbReference>
<sequence>MVAPEVGRIGDKIATQAKRLAPPTKQWVTVGDDRVRHTHVQTEGQTVPNNLRFKVPSMDWDRRHRGLGAYTYMKAPRDQTSRAVANIKNCRCRTASDPAGISRGINTRPPVVAGNRVTMTVVCEGDLVVQAELGDVYPGGLVAAGAHFMAKAVSTVAADYQ</sequence>
<organism evidence="1 2">
    <name type="scientific">Kitasatospora aburaviensis</name>
    <dbReference type="NCBI Taxonomy" id="67265"/>
    <lineage>
        <taxon>Bacteria</taxon>
        <taxon>Bacillati</taxon>
        <taxon>Actinomycetota</taxon>
        <taxon>Actinomycetes</taxon>
        <taxon>Kitasatosporales</taxon>
        <taxon>Streptomycetaceae</taxon>
        <taxon>Kitasatospora</taxon>
    </lineage>
</organism>
<protein>
    <submittedName>
        <fullName evidence="1">Uncharacterized protein</fullName>
    </submittedName>
</protein>